<accession>A0A819N2E2</accession>
<dbReference type="InterPro" id="IPR014756">
    <property type="entry name" value="Ig_E-set"/>
</dbReference>
<evidence type="ECO:0008006" key="4">
    <source>
        <dbReference type="Google" id="ProtNLM"/>
    </source>
</evidence>
<sequence>MGIGNISQGSIHLNQAKKCYPTGDIISGTVDLNPIRAKQKVIKIYVELIGEIGCTRTEYYAWGREVLPTATTTYHHPKFYKDTVILIILNVEQDIIGQFKNLECLEPIHKTYNEKNVILYVPGEVIYMTLQIENLRKALVQRIDLSMIKRRTNKIKILENAYIDISYKLELTIKIQGIFNDFYVDIPVTLGPKPNPNFNQQQIFNPMVINDYSMFNDDDLPPGYDSAVQNSERLGVQD</sequence>
<dbReference type="Proteomes" id="UP000663844">
    <property type="component" value="Unassembled WGS sequence"/>
</dbReference>
<evidence type="ECO:0000313" key="3">
    <source>
        <dbReference type="Proteomes" id="UP000663844"/>
    </source>
</evidence>
<dbReference type="EMBL" id="CAJOAZ010003159">
    <property type="protein sequence ID" value="CAF3988945.1"/>
    <property type="molecule type" value="Genomic_DNA"/>
</dbReference>
<evidence type="ECO:0000313" key="1">
    <source>
        <dbReference type="EMBL" id="CAF1276999.1"/>
    </source>
</evidence>
<evidence type="ECO:0000313" key="2">
    <source>
        <dbReference type="EMBL" id="CAF3988945.1"/>
    </source>
</evidence>
<organism evidence="2 3">
    <name type="scientific">Adineta steineri</name>
    <dbReference type="NCBI Taxonomy" id="433720"/>
    <lineage>
        <taxon>Eukaryota</taxon>
        <taxon>Metazoa</taxon>
        <taxon>Spiralia</taxon>
        <taxon>Gnathifera</taxon>
        <taxon>Rotifera</taxon>
        <taxon>Eurotatoria</taxon>
        <taxon>Bdelloidea</taxon>
        <taxon>Adinetida</taxon>
        <taxon>Adinetidae</taxon>
        <taxon>Adineta</taxon>
    </lineage>
</organism>
<dbReference type="AlphaFoldDB" id="A0A819N2E2"/>
<name>A0A819N2E2_9BILA</name>
<protein>
    <recommendedName>
        <fullName evidence="4">Arrestin C-terminal-like domain-containing protein</fullName>
    </recommendedName>
</protein>
<proteinExistence type="predicted"/>
<dbReference type="EMBL" id="CAJNOG010000511">
    <property type="protein sequence ID" value="CAF1276999.1"/>
    <property type="molecule type" value="Genomic_DNA"/>
</dbReference>
<gene>
    <name evidence="1" type="ORF">JYZ213_LOCUS31013</name>
    <name evidence="2" type="ORF">OXD698_LOCUS28831</name>
</gene>
<dbReference type="SUPFAM" id="SSF81296">
    <property type="entry name" value="E set domains"/>
    <property type="match status" value="1"/>
</dbReference>
<reference evidence="2" key="1">
    <citation type="submission" date="2021-02" db="EMBL/GenBank/DDBJ databases">
        <authorList>
            <person name="Nowell W R."/>
        </authorList>
    </citation>
    <scope>NUCLEOTIDE SEQUENCE</scope>
</reference>
<comment type="caution">
    <text evidence="2">The sequence shown here is derived from an EMBL/GenBank/DDBJ whole genome shotgun (WGS) entry which is preliminary data.</text>
</comment>
<dbReference type="Proteomes" id="UP000663845">
    <property type="component" value="Unassembled WGS sequence"/>
</dbReference>